<evidence type="ECO:0000313" key="7">
    <source>
        <dbReference type="Proteomes" id="UP000178622"/>
    </source>
</evidence>
<accession>A0A1E8GM11</accession>
<dbReference type="FunFam" id="3.40.50.170:FF:000007">
    <property type="entry name" value="Phosphoribosylglycinamide formyltransferase"/>
    <property type="match status" value="1"/>
</dbReference>
<organism evidence="6 7">
    <name type="scientific">Floricoccus tropicus</name>
    <dbReference type="NCBI Taxonomy" id="1859473"/>
    <lineage>
        <taxon>Bacteria</taxon>
        <taxon>Bacillati</taxon>
        <taxon>Bacillota</taxon>
        <taxon>Bacilli</taxon>
        <taxon>Lactobacillales</taxon>
        <taxon>Streptococcaceae</taxon>
        <taxon>Floricoccus</taxon>
    </lineage>
</organism>
<dbReference type="EMBL" id="MKIR01000012">
    <property type="protein sequence ID" value="OFI49291.1"/>
    <property type="molecule type" value="Genomic_DNA"/>
</dbReference>
<keyword evidence="2 4" id="KW-0808">Transferase</keyword>
<dbReference type="InterPro" id="IPR004607">
    <property type="entry name" value="GART"/>
</dbReference>
<dbReference type="HAMAP" id="MF_01930">
    <property type="entry name" value="PurN"/>
    <property type="match status" value="1"/>
</dbReference>
<dbReference type="RefSeq" id="WP_070791817.1">
    <property type="nucleotide sequence ID" value="NZ_MKIR01000012.1"/>
</dbReference>
<feature type="binding site" evidence="4">
    <location>
        <position position="111"/>
    </location>
    <ligand>
        <name>(6R)-10-formyltetrahydrofolate</name>
        <dbReference type="ChEBI" id="CHEBI:195366"/>
    </ligand>
</feature>
<keyword evidence="3 4" id="KW-0658">Purine biosynthesis</keyword>
<feature type="active site" description="Proton donor" evidence="4">
    <location>
        <position position="113"/>
    </location>
</feature>
<dbReference type="GO" id="GO:0005829">
    <property type="term" value="C:cytosol"/>
    <property type="evidence" value="ECO:0007669"/>
    <property type="project" value="TreeGrafter"/>
</dbReference>
<dbReference type="NCBIfam" id="TIGR00639">
    <property type="entry name" value="PurN"/>
    <property type="match status" value="1"/>
</dbReference>
<dbReference type="InterPro" id="IPR002376">
    <property type="entry name" value="Formyl_transf_N"/>
</dbReference>
<protein>
    <recommendedName>
        <fullName evidence="4">Phosphoribosylglycinamide formyltransferase</fullName>
        <ecNumber evidence="4">2.1.2.2</ecNumber>
    </recommendedName>
    <alternativeName>
        <fullName evidence="4">5'-phosphoribosylglycinamide transformylase</fullName>
    </alternativeName>
    <alternativeName>
        <fullName evidence="4">GAR transformylase</fullName>
        <shortName evidence="4">GART</shortName>
    </alternativeName>
</protein>
<dbReference type="OrthoDB" id="9806170at2"/>
<comment type="caution">
    <text evidence="6">The sequence shown here is derived from an EMBL/GenBank/DDBJ whole genome shotgun (WGS) entry which is preliminary data.</text>
</comment>
<reference evidence="7" key="1">
    <citation type="submission" date="2016-09" db="EMBL/GenBank/DDBJ databases">
        <title>Draft genome sequence of a novel species of the family Streptococcaceae isolated from flowers.</title>
        <authorList>
            <person name="Chuah L.-O."/>
            <person name="Yap K.-P."/>
            <person name="Thong K.L."/>
            <person name="Liong M.T."/>
            <person name="Ahmad R."/>
            <person name="Rusul G."/>
        </authorList>
    </citation>
    <scope>NUCLEOTIDE SEQUENCE [LARGE SCALE GENOMIC DNA]</scope>
    <source>
        <strain evidence="7">DF1</strain>
    </source>
</reference>
<evidence type="ECO:0000256" key="3">
    <source>
        <dbReference type="ARBA" id="ARBA00022755"/>
    </source>
</evidence>
<dbReference type="PANTHER" id="PTHR43369:SF2">
    <property type="entry name" value="PHOSPHORIBOSYLGLYCINAMIDE FORMYLTRANSFERASE"/>
    <property type="match status" value="1"/>
</dbReference>
<gene>
    <name evidence="4" type="primary">purN</name>
    <name evidence="6" type="ORF">BG261_01545</name>
</gene>
<evidence type="ECO:0000259" key="5">
    <source>
        <dbReference type="Pfam" id="PF00551"/>
    </source>
</evidence>
<dbReference type="EC" id="2.1.2.2" evidence="4"/>
<feature type="domain" description="Formyl transferase N-terminal" evidence="5">
    <location>
        <begin position="6"/>
        <end position="186"/>
    </location>
</feature>
<dbReference type="SUPFAM" id="SSF53328">
    <property type="entry name" value="Formyltransferase"/>
    <property type="match status" value="1"/>
</dbReference>
<dbReference type="Pfam" id="PF00551">
    <property type="entry name" value="Formyl_trans_N"/>
    <property type="match status" value="1"/>
</dbReference>
<proteinExistence type="inferred from homology"/>
<dbReference type="CDD" id="cd08645">
    <property type="entry name" value="FMT_core_GART"/>
    <property type="match status" value="1"/>
</dbReference>
<dbReference type="GO" id="GO:0004644">
    <property type="term" value="F:phosphoribosylglycinamide formyltransferase activity"/>
    <property type="evidence" value="ECO:0007669"/>
    <property type="project" value="UniProtKB-UniRule"/>
</dbReference>
<evidence type="ECO:0000256" key="1">
    <source>
        <dbReference type="ARBA" id="ARBA00005054"/>
    </source>
</evidence>
<feature type="binding site" evidence="4">
    <location>
        <position position="69"/>
    </location>
    <ligand>
        <name>(6R)-10-formyltetrahydrofolate</name>
        <dbReference type="ChEBI" id="CHEBI:195366"/>
    </ligand>
</feature>
<comment type="function">
    <text evidence="4">Catalyzes the transfer of a formyl group from 10-formyltetrahydrofolate to 5-phospho-ribosyl-glycinamide (GAR), producing 5-phospho-ribosyl-N-formylglycinamide (FGAR) and tetrahydrofolate.</text>
</comment>
<evidence type="ECO:0000313" key="6">
    <source>
        <dbReference type="EMBL" id="OFI49291.1"/>
    </source>
</evidence>
<dbReference type="AlphaFoldDB" id="A0A1E8GM11"/>
<dbReference type="Proteomes" id="UP000178622">
    <property type="component" value="Unassembled WGS sequence"/>
</dbReference>
<evidence type="ECO:0000256" key="4">
    <source>
        <dbReference type="HAMAP-Rule" id="MF_01930"/>
    </source>
</evidence>
<dbReference type="GO" id="GO:0006189">
    <property type="term" value="P:'de novo' IMP biosynthetic process"/>
    <property type="evidence" value="ECO:0007669"/>
    <property type="project" value="UniProtKB-UniRule"/>
</dbReference>
<feature type="site" description="Raises pKa of active site His" evidence="4">
    <location>
        <position position="149"/>
    </location>
</feature>
<comment type="catalytic activity">
    <reaction evidence="4">
        <text>N(1)-(5-phospho-beta-D-ribosyl)glycinamide + (6R)-10-formyltetrahydrofolate = N(2)-formyl-N(1)-(5-phospho-beta-D-ribosyl)glycinamide + (6S)-5,6,7,8-tetrahydrofolate + H(+)</text>
        <dbReference type="Rhea" id="RHEA:15053"/>
        <dbReference type="ChEBI" id="CHEBI:15378"/>
        <dbReference type="ChEBI" id="CHEBI:57453"/>
        <dbReference type="ChEBI" id="CHEBI:143788"/>
        <dbReference type="ChEBI" id="CHEBI:147286"/>
        <dbReference type="ChEBI" id="CHEBI:195366"/>
        <dbReference type="EC" id="2.1.2.2"/>
    </reaction>
</comment>
<comment type="similarity">
    <text evidence="4">Belongs to the GART family.</text>
</comment>
<dbReference type="Gene3D" id="3.40.50.170">
    <property type="entry name" value="Formyl transferase, N-terminal domain"/>
    <property type="match status" value="1"/>
</dbReference>
<name>A0A1E8GM11_9LACT</name>
<comment type="pathway">
    <text evidence="1 4">Purine metabolism; IMP biosynthesis via de novo pathway; N(2)-formyl-N(1)-(5-phospho-D-ribosyl)glycinamide from N(1)-(5-phospho-D-ribosyl)glycinamide (10-formyl THF route): step 1/1.</text>
</comment>
<dbReference type="UniPathway" id="UPA00074">
    <property type="reaction ID" value="UER00126"/>
</dbReference>
<evidence type="ECO:0000256" key="2">
    <source>
        <dbReference type="ARBA" id="ARBA00022679"/>
    </source>
</evidence>
<dbReference type="STRING" id="1859473.BG261_01545"/>
<dbReference type="PANTHER" id="PTHR43369">
    <property type="entry name" value="PHOSPHORIBOSYLGLYCINAMIDE FORMYLTRANSFERASE"/>
    <property type="match status" value="1"/>
</dbReference>
<dbReference type="InterPro" id="IPR036477">
    <property type="entry name" value="Formyl_transf_N_sf"/>
</dbReference>
<feature type="binding site" evidence="4">
    <location>
        <begin position="16"/>
        <end position="18"/>
    </location>
    <ligand>
        <name>N(1)-(5-phospho-beta-D-ribosyl)glycinamide</name>
        <dbReference type="ChEBI" id="CHEBI:143788"/>
    </ligand>
</feature>
<sequence>MGNSLKRVAVLASGNGSNFEAIIQAVEEGRINCSVELVFSDKPDAYVLERAKNHKIPFTSFMIKDFSSKLEYEQELLKILKENQIDILILAGYMRLIGNELLDAFPQRIINIHPSLLPSFPGLHGIEDAFNYGVKYTGVTVHYVDSGIDTGKIINQAVVDIAPDDDLESLEAKIHQTEHIIYPDTLAKLINKGE</sequence>
<feature type="binding site" evidence="4">
    <location>
        <begin position="94"/>
        <end position="97"/>
    </location>
    <ligand>
        <name>(6R)-10-formyltetrahydrofolate</name>
        <dbReference type="ChEBI" id="CHEBI:195366"/>
    </ligand>
</feature>
<keyword evidence="7" id="KW-1185">Reference proteome</keyword>